<gene>
    <name evidence="2" type="ORF">BV97_03836</name>
</gene>
<evidence type="ECO:0000256" key="1">
    <source>
        <dbReference type="SAM" id="MobiDB-lite"/>
    </source>
</evidence>
<comment type="caution">
    <text evidence="2">The sequence shown here is derived from an EMBL/GenBank/DDBJ whole genome shotgun (WGS) entry which is preliminary data.</text>
</comment>
<protein>
    <submittedName>
        <fullName evidence="2">TonB family domain-containing protein</fullName>
    </submittedName>
</protein>
<feature type="compositionally biased region" description="Basic and acidic residues" evidence="1">
    <location>
        <begin position="1"/>
        <end position="10"/>
    </location>
</feature>
<dbReference type="OrthoDB" id="7506717at2"/>
<feature type="region of interest" description="Disordered" evidence="1">
    <location>
        <begin position="1"/>
        <end position="55"/>
    </location>
</feature>
<dbReference type="PATRIC" id="fig|158500.4.peg.3907"/>
<accession>A0A031JS16</accession>
<evidence type="ECO:0000313" key="3">
    <source>
        <dbReference type="Proteomes" id="UP000024329"/>
    </source>
</evidence>
<feature type="compositionally biased region" description="Basic and acidic residues" evidence="1">
    <location>
        <begin position="27"/>
        <end position="52"/>
    </location>
</feature>
<name>A0A031JS16_9SPHN</name>
<dbReference type="RefSeq" id="WP_155986371.1">
    <property type="nucleotide sequence ID" value="NZ_CP017076.1"/>
</dbReference>
<sequence length="147" mass="15812">MADAAARGHAELSPLTVELQSLAPPPEPERDVAPGPTRVERQEARPQPDREIPPQPMVVLVTAPANEPLASEPVEIVDPGPPMPQTTAPKAIAAPAALRLSSDTRPDWEASVLAHLGRFRRYPALPAIHAGRPDTVELTVPIEFDLR</sequence>
<reference evidence="2 3" key="1">
    <citation type="submission" date="2014-03" db="EMBL/GenBank/DDBJ databases">
        <title>Whole genome sequence of Novosphingobium resinovorum KF1.</title>
        <authorList>
            <person name="Gan H.M."/>
            <person name="Gan H.Y."/>
            <person name="Chew T.H."/>
            <person name="Savka M.A."/>
        </authorList>
    </citation>
    <scope>NUCLEOTIDE SEQUENCE [LARGE SCALE GENOMIC DNA]</scope>
    <source>
        <strain evidence="2 3">KF1</strain>
    </source>
</reference>
<dbReference type="AlphaFoldDB" id="A0A031JS16"/>
<dbReference type="Proteomes" id="UP000024329">
    <property type="component" value="Unassembled WGS sequence"/>
</dbReference>
<proteinExistence type="predicted"/>
<evidence type="ECO:0000313" key="2">
    <source>
        <dbReference type="EMBL" id="EZP79679.1"/>
    </source>
</evidence>
<dbReference type="EMBL" id="JFYZ01000023">
    <property type="protein sequence ID" value="EZP79679.1"/>
    <property type="molecule type" value="Genomic_DNA"/>
</dbReference>
<organism evidence="2 3">
    <name type="scientific">Novosphingobium resinovorum</name>
    <dbReference type="NCBI Taxonomy" id="158500"/>
    <lineage>
        <taxon>Bacteria</taxon>
        <taxon>Pseudomonadati</taxon>
        <taxon>Pseudomonadota</taxon>
        <taxon>Alphaproteobacteria</taxon>
        <taxon>Sphingomonadales</taxon>
        <taxon>Sphingomonadaceae</taxon>
        <taxon>Novosphingobium</taxon>
    </lineage>
</organism>